<dbReference type="EMBL" id="JBBPBN010000014">
    <property type="protein sequence ID" value="KAK9025247.1"/>
    <property type="molecule type" value="Genomic_DNA"/>
</dbReference>
<dbReference type="InterPro" id="IPR046848">
    <property type="entry name" value="E_motif"/>
</dbReference>
<proteinExistence type="predicted"/>
<evidence type="ECO:0000313" key="1">
    <source>
        <dbReference type="EMBL" id="KAK9025247.1"/>
    </source>
</evidence>
<dbReference type="InterPro" id="IPR046960">
    <property type="entry name" value="PPR_At4g14850-like_plant"/>
</dbReference>
<sequence>MLENLKVTKDESDNLWHMTRIYVSDDDISFWEENPVSPTLVIDSMCDVLRVFINGNLIGSITGHWVKNYGTFLENNGAGFRGQTKLTGFKIGDIDHSKASWTYQGLLMENLFEMSYRDASGIQQLILVVALISTFNHWELMNEIGAGLMTETYKLKGFRNNEKRVAIWVALLLDCCTHDKSSIEKMVAKMVLELNPDNLEIHALVSKFFAKENMWDGVSSVRKLMKDSKKKKVFGYTFIDVNKKLHAFLMGDNDNSFVVLLVSFQDKINMEMNSYKNVAEDFGRKIIVRARDTLLPVVRSFTYLLGNAPVWILPISIFCPLYKHKLRFVDNDEFYEQEKLPCLKNFRYLTIILRQALQQL</sequence>
<reference evidence="1 2" key="1">
    <citation type="journal article" date="2024" name="G3 (Bethesda)">
        <title>Genome assembly of Hibiscus sabdariffa L. provides insights into metabolisms of medicinal natural products.</title>
        <authorList>
            <person name="Kim T."/>
        </authorList>
    </citation>
    <scope>NUCLEOTIDE SEQUENCE [LARGE SCALE GENOMIC DNA]</scope>
    <source>
        <strain evidence="1">TK-2024</strain>
        <tissue evidence="1">Old leaves</tissue>
    </source>
</reference>
<accession>A0ABR2SJC5</accession>
<protein>
    <submittedName>
        <fullName evidence="1">Uncharacterized protein</fullName>
    </submittedName>
</protein>
<gene>
    <name evidence="1" type="ORF">V6N11_065142</name>
</gene>
<dbReference type="PANTHER" id="PTHR47926">
    <property type="entry name" value="PENTATRICOPEPTIDE REPEAT-CONTAINING PROTEIN"/>
    <property type="match status" value="1"/>
</dbReference>
<keyword evidence="2" id="KW-1185">Reference proteome</keyword>
<name>A0ABR2SJC5_9ROSI</name>
<organism evidence="1 2">
    <name type="scientific">Hibiscus sabdariffa</name>
    <name type="common">roselle</name>
    <dbReference type="NCBI Taxonomy" id="183260"/>
    <lineage>
        <taxon>Eukaryota</taxon>
        <taxon>Viridiplantae</taxon>
        <taxon>Streptophyta</taxon>
        <taxon>Embryophyta</taxon>
        <taxon>Tracheophyta</taxon>
        <taxon>Spermatophyta</taxon>
        <taxon>Magnoliopsida</taxon>
        <taxon>eudicotyledons</taxon>
        <taxon>Gunneridae</taxon>
        <taxon>Pentapetalae</taxon>
        <taxon>rosids</taxon>
        <taxon>malvids</taxon>
        <taxon>Malvales</taxon>
        <taxon>Malvaceae</taxon>
        <taxon>Malvoideae</taxon>
        <taxon>Hibiscus</taxon>
    </lineage>
</organism>
<evidence type="ECO:0000313" key="2">
    <source>
        <dbReference type="Proteomes" id="UP001396334"/>
    </source>
</evidence>
<dbReference type="Pfam" id="PF20431">
    <property type="entry name" value="E_motif"/>
    <property type="match status" value="1"/>
</dbReference>
<comment type="caution">
    <text evidence="1">The sequence shown here is derived from an EMBL/GenBank/DDBJ whole genome shotgun (WGS) entry which is preliminary data.</text>
</comment>
<dbReference type="Proteomes" id="UP001396334">
    <property type="component" value="Unassembled WGS sequence"/>
</dbReference>